<evidence type="ECO:0000313" key="13">
    <source>
        <dbReference type="Proteomes" id="UP000645257"/>
    </source>
</evidence>
<dbReference type="InterPro" id="IPR004866">
    <property type="entry name" value="CHB/HEX_N_dom"/>
</dbReference>
<evidence type="ECO:0000259" key="11">
    <source>
        <dbReference type="SMART" id="SM01081"/>
    </source>
</evidence>
<dbReference type="Pfam" id="PF03174">
    <property type="entry name" value="CHB_HEX_C"/>
    <property type="match status" value="1"/>
</dbReference>
<accession>A0A918UAL3</accession>
<gene>
    <name evidence="12" type="ORF">GCM10011289_21250</name>
</gene>
<dbReference type="GO" id="GO:0016020">
    <property type="term" value="C:membrane"/>
    <property type="evidence" value="ECO:0007669"/>
    <property type="project" value="TreeGrafter"/>
</dbReference>
<keyword evidence="4" id="KW-0378">Hydrolase</keyword>
<evidence type="ECO:0000256" key="6">
    <source>
        <dbReference type="ARBA" id="ARBA00030512"/>
    </source>
</evidence>
<evidence type="ECO:0000256" key="10">
    <source>
        <dbReference type="SAM" id="SignalP"/>
    </source>
</evidence>
<dbReference type="GO" id="GO:0030203">
    <property type="term" value="P:glycosaminoglycan metabolic process"/>
    <property type="evidence" value="ECO:0007669"/>
    <property type="project" value="TreeGrafter"/>
</dbReference>
<dbReference type="InterPro" id="IPR017853">
    <property type="entry name" value="GH"/>
</dbReference>
<dbReference type="InterPro" id="IPR013783">
    <property type="entry name" value="Ig-like_fold"/>
</dbReference>
<reference evidence="12" key="2">
    <citation type="submission" date="2020-09" db="EMBL/GenBank/DDBJ databases">
        <authorList>
            <person name="Sun Q."/>
            <person name="Kim S."/>
        </authorList>
    </citation>
    <scope>NUCLEOTIDE SEQUENCE</scope>
    <source>
        <strain evidence="12">KCTC 32182</strain>
    </source>
</reference>
<dbReference type="InterPro" id="IPR015882">
    <property type="entry name" value="HEX_bac_N"/>
</dbReference>
<dbReference type="InterPro" id="IPR014756">
    <property type="entry name" value="Ig_E-set"/>
</dbReference>
<dbReference type="SUPFAM" id="SSF51445">
    <property type="entry name" value="(Trans)glycosidases"/>
    <property type="match status" value="1"/>
</dbReference>
<organism evidence="12 13">
    <name type="scientific">Paludibacterium paludis</name>
    <dbReference type="NCBI Taxonomy" id="1225769"/>
    <lineage>
        <taxon>Bacteria</taxon>
        <taxon>Pseudomonadati</taxon>
        <taxon>Pseudomonadota</taxon>
        <taxon>Betaproteobacteria</taxon>
        <taxon>Neisseriales</taxon>
        <taxon>Chromobacteriaceae</taxon>
        <taxon>Paludibacterium</taxon>
    </lineage>
</organism>
<dbReference type="Gene3D" id="3.30.379.10">
    <property type="entry name" value="Chitobiase/beta-hexosaminidase domain 2-like"/>
    <property type="match status" value="1"/>
</dbReference>
<keyword evidence="13" id="KW-1185">Reference proteome</keyword>
<dbReference type="EC" id="3.2.1.52" evidence="3"/>
<proteinExistence type="inferred from homology"/>
<evidence type="ECO:0000256" key="9">
    <source>
        <dbReference type="SAM" id="MobiDB-lite"/>
    </source>
</evidence>
<dbReference type="Pfam" id="PF00728">
    <property type="entry name" value="Glyco_hydro_20"/>
    <property type="match status" value="1"/>
</dbReference>
<keyword evidence="5" id="KW-0326">Glycosidase</keyword>
<dbReference type="Proteomes" id="UP000645257">
    <property type="component" value="Unassembled WGS sequence"/>
</dbReference>
<dbReference type="InterPro" id="IPR025705">
    <property type="entry name" value="Beta_hexosaminidase_sua/sub"/>
</dbReference>
<dbReference type="RefSeq" id="WP_189534108.1">
    <property type="nucleotide sequence ID" value="NZ_BMYX01000011.1"/>
</dbReference>
<evidence type="ECO:0000256" key="7">
    <source>
        <dbReference type="ARBA" id="ARBA00033000"/>
    </source>
</evidence>
<dbReference type="GO" id="GO:0030247">
    <property type="term" value="F:polysaccharide binding"/>
    <property type="evidence" value="ECO:0007669"/>
    <property type="project" value="InterPro"/>
</dbReference>
<evidence type="ECO:0000256" key="5">
    <source>
        <dbReference type="ARBA" id="ARBA00023295"/>
    </source>
</evidence>
<evidence type="ECO:0000256" key="2">
    <source>
        <dbReference type="ARBA" id="ARBA00006285"/>
    </source>
</evidence>
<evidence type="ECO:0000313" key="12">
    <source>
        <dbReference type="EMBL" id="GGY17539.1"/>
    </source>
</evidence>
<dbReference type="SUPFAM" id="SSF55545">
    <property type="entry name" value="beta-N-acetylhexosaminidase-like domain"/>
    <property type="match status" value="1"/>
</dbReference>
<feature type="chain" id="PRO_5037665330" description="beta-N-acetylhexosaminidase" evidence="10">
    <location>
        <begin position="24"/>
        <end position="887"/>
    </location>
</feature>
<dbReference type="PANTHER" id="PTHR22600:SF57">
    <property type="entry name" value="BETA-N-ACETYLHEXOSAMINIDASE"/>
    <property type="match status" value="1"/>
</dbReference>
<comment type="catalytic activity">
    <reaction evidence="1">
        <text>Hydrolysis of terminal non-reducing N-acetyl-D-hexosamine residues in N-acetyl-beta-D-hexosaminides.</text>
        <dbReference type="EC" id="3.2.1.52"/>
    </reaction>
</comment>
<comment type="caution">
    <text evidence="12">The sequence shown here is derived from an EMBL/GenBank/DDBJ whole genome shotgun (WGS) entry which is preliminary data.</text>
</comment>
<feature type="region of interest" description="Disordered" evidence="9">
    <location>
        <begin position="849"/>
        <end position="887"/>
    </location>
</feature>
<comment type="similarity">
    <text evidence="2">Belongs to the glycosyl hydrolase 20 family.</text>
</comment>
<sequence length="887" mass="97544">MKRTTLNIALLTLGWLSLGTAEATVNAKDLAANLAFRIGITDNQAGSHGTDCASLGADWATCYKAEFTLSNVGKTPVAGDGWSLYLHSIRRLLKIDHPGFTLRHLTGDLYELKPAPGFAGLAPGERLALPVIGEYWHILESDALPRQYVVVPGQKPEVLRRSDSENPKDVIAPITGDNWKRSAGDHNRLATPASRFDLLADRGDARPASAVAHRFIPAPLRQDVAEGSRDIKSLALDLPGLAPENIAALKARIGVLGLAADKHPQVVTGRIAKDLPADIAVTGGYRLTIDARGIRIDGYDAEGVFHGVQSLLALLPLNGGKVAHMKVEDAPRYPYRGYMVDVARNNHSPAVLRRMLDQMAAYKLNRLHLHLSNDEGWRLEIPGLPELTRVGARRCHDLTETRCLLPQLASGPDNRSGGGVLTRKDYIDLVRYAAARHILVIPEVDMPAHARAAVVSMEARYQRLAKAGHLRAANEYRLLDPADTTRALSVQFYDRRSFINPCMPGARRFAEKVIREIAAMHKEAGQPLEVWNFGGDEAKNILLGGGYQDLNGTDPGKGRIDKAAQDRPWARSPVCQSLIAQGKLKSVDELPLIYAQTVSELARQAGASGFAAWQDGLKLASGPKAFATPSVLVNYWDPLFWGGDKEAYHWAGKGYQVVLALPDYLYFDFPQEANPREPGYYWGARDTSTYKVFSLAPGNLPQNAEIMPDRDGNAFESLSSEEPAPFAGMEGLAWSEVMRTDQRLEYMSYPRMLALAERAWHRPSWELDYQKGRRFKLGETNWVDRAALNRDWQDFAAVAGWRELPKLEKAGVRPRLSQPGVKSTAAGWEARTELPGIAVQFSRDGGKTWETFGQSAQPGPGETPLWRTQSPLGTVKGREETLDGMAP</sequence>
<dbReference type="PRINTS" id="PR00738">
    <property type="entry name" value="GLHYDRLASE20"/>
</dbReference>
<reference evidence="12" key="1">
    <citation type="journal article" date="2014" name="Int. J. Syst. Evol. Microbiol.">
        <title>Complete genome sequence of Corynebacterium casei LMG S-19264T (=DSM 44701T), isolated from a smear-ripened cheese.</title>
        <authorList>
            <consortium name="US DOE Joint Genome Institute (JGI-PGF)"/>
            <person name="Walter F."/>
            <person name="Albersmeier A."/>
            <person name="Kalinowski J."/>
            <person name="Ruckert C."/>
        </authorList>
    </citation>
    <scope>NUCLEOTIDE SEQUENCE</scope>
    <source>
        <strain evidence="12">KCTC 32182</strain>
    </source>
</reference>
<dbReference type="InterPro" id="IPR012291">
    <property type="entry name" value="CBM2_carb-bd_dom_sf"/>
</dbReference>
<dbReference type="SMART" id="SM01081">
    <property type="entry name" value="CHB_HEX"/>
    <property type="match status" value="1"/>
</dbReference>
<dbReference type="Gene3D" id="2.60.40.10">
    <property type="entry name" value="Immunoglobulins"/>
    <property type="match status" value="1"/>
</dbReference>
<feature type="domain" description="Chitobiase/beta-hexosaminidases N-terminal" evidence="11">
    <location>
        <begin position="32"/>
        <end position="194"/>
    </location>
</feature>
<dbReference type="Pfam" id="PF03173">
    <property type="entry name" value="CHB_HEX"/>
    <property type="match status" value="1"/>
</dbReference>
<dbReference type="InterPro" id="IPR029018">
    <property type="entry name" value="Hex-like_dom2"/>
</dbReference>
<dbReference type="InterPro" id="IPR015883">
    <property type="entry name" value="Glyco_hydro_20_cat"/>
</dbReference>
<dbReference type="Gene3D" id="3.20.20.80">
    <property type="entry name" value="Glycosidases"/>
    <property type="match status" value="1"/>
</dbReference>
<dbReference type="Pfam" id="PF02838">
    <property type="entry name" value="Glyco_hydro_20b"/>
    <property type="match status" value="1"/>
</dbReference>
<dbReference type="SUPFAM" id="SSF81296">
    <property type="entry name" value="E set domains"/>
    <property type="match status" value="1"/>
</dbReference>
<evidence type="ECO:0000256" key="1">
    <source>
        <dbReference type="ARBA" id="ARBA00001231"/>
    </source>
</evidence>
<feature type="active site" description="Proton donor" evidence="8">
    <location>
        <position position="537"/>
    </location>
</feature>
<feature type="signal peptide" evidence="10">
    <location>
        <begin position="1"/>
        <end position="23"/>
    </location>
</feature>
<evidence type="ECO:0000256" key="8">
    <source>
        <dbReference type="PIRSR" id="PIRSR625705-1"/>
    </source>
</evidence>
<dbReference type="AlphaFoldDB" id="A0A918UAL3"/>
<dbReference type="InterPro" id="IPR008965">
    <property type="entry name" value="CBM2/CBM3_carb-bd_dom_sf"/>
</dbReference>
<dbReference type="Gene3D" id="2.60.40.290">
    <property type="match status" value="1"/>
</dbReference>
<dbReference type="PANTHER" id="PTHR22600">
    <property type="entry name" value="BETA-HEXOSAMINIDASE"/>
    <property type="match status" value="1"/>
</dbReference>
<dbReference type="EMBL" id="BMYX01000011">
    <property type="protein sequence ID" value="GGY17539.1"/>
    <property type="molecule type" value="Genomic_DNA"/>
</dbReference>
<evidence type="ECO:0000256" key="4">
    <source>
        <dbReference type="ARBA" id="ARBA00022801"/>
    </source>
</evidence>
<protein>
    <recommendedName>
        <fullName evidence="3">beta-N-acetylhexosaminidase</fullName>
        <ecNumber evidence="3">3.2.1.52</ecNumber>
    </recommendedName>
    <alternativeName>
        <fullName evidence="6">Beta-N-acetylhexosaminidase</fullName>
    </alternativeName>
    <alternativeName>
        <fullName evidence="7">N-acetyl-beta-glucosaminidase</fullName>
    </alternativeName>
</protein>
<name>A0A918UAL3_9NEIS</name>
<dbReference type="GO" id="GO:0004563">
    <property type="term" value="F:beta-N-acetylhexosaminidase activity"/>
    <property type="evidence" value="ECO:0007669"/>
    <property type="project" value="UniProtKB-EC"/>
</dbReference>
<keyword evidence="10" id="KW-0732">Signal</keyword>
<dbReference type="GO" id="GO:0005975">
    <property type="term" value="P:carbohydrate metabolic process"/>
    <property type="evidence" value="ECO:0007669"/>
    <property type="project" value="InterPro"/>
</dbReference>
<dbReference type="SUPFAM" id="SSF49384">
    <property type="entry name" value="Carbohydrate-binding domain"/>
    <property type="match status" value="1"/>
</dbReference>
<dbReference type="InterPro" id="IPR004867">
    <property type="entry name" value="CHB_C_dom"/>
</dbReference>
<evidence type="ECO:0000256" key="3">
    <source>
        <dbReference type="ARBA" id="ARBA00012663"/>
    </source>
</evidence>